<dbReference type="OrthoDB" id="368786at2"/>
<dbReference type="GO" id="GO:0008168">
    <property type="term" value="F:methyltransferase activity"/>
    <property type="evidence" value="ECO:0007669"/>
    <property type="project" value="UniProtKB-KW"/>
</dbReference>
<dbReference type="EMBL" id="FTMS01000008">
    <property type="protein sequence ID" value="SIQ38840.1"/>
    <property type="molecule type" value="Genomic_DNA"/>
</dbReference>
<keyword evidence="2 4" id="KW-0808">Transferase</keyword>
<dbReference type="SUPFAM" id="SSF53335">
    <property type="entry name" value="S-adenosyl-L-methionine-dependent methyltransferases"/>
    <property type="match status" value="1"/>
</dbReference>
<keyword evidence="1 4" id="KW-0489">Methyltransferase</keyword>
<gene>
    <name evidence="4" type="ORF">SAMN05920897_10823</name>
</gene>
<evidence type="ECO:0000256" key="2">
    <source>
        <dbReference type="ARBA" id="ARBA00022679"/>
    </source>
</evidence>
<feature type="domain" description="Methyltransferase" evidence="3">
    <location>
        <begin position="34"/>
        <end position="131"/>
    </location>
</feature>
<accession>A0A1N6SCS4</accession>
<dbReference type="Pfam" id="PF13649">
    <property type="entry name" value="Methyltransf_25"/>
    <property type="match status" value="1"/>
</dbReference>
<dbReference type="Proteomes" id="UP000186400">
    <property type="component" value="Unassembled WGS sequence"/>
</dbReference>
<reference evidence="5" key="1">
    <citation type="submission" date="2017-01" db="EMBL/GenBank/DDBJ databases">
        <authorList>
            <person name="Varghese N."/>
            <person name="Submissions S."/>
        </authorList>
    </citation>
    <scope>NUCLEOTIDE SEQUENCE [LARGE SCALE GENOMIC DNA]</scope>
    <source>
        <strain evidence="5">ASpG1</strain>
    </source>
</reference>
<dbReference type="InterPro" id="IPR029063">
    <property type="entry name" value="SAM-dependent_MTases_sf"/>
</dbReference>
<evidence type="ECO:0000259" key="3">
    <source>
        <dbReference type="Pfam" id="PF13649"/>
    </source>
</evidence>
<organism evidence="4 5">
    <name type="scientific">Alkalispirochaeta americana</name>
    <dbReference type="NCBI Taxonomy" id="159291"/>
    <lineage>
        <taxon>Bacteria</taxon>
        <taxon>Pseudomonadati</taxon>
        <taxon>Spirochaetota</taxon>
        <taxon>Spirochaetia</taxon>
        <taxon>Spirochaetales</taxon>
        <taxon>Spirochaetaceae</taxon>
        <taxon>Alkalispirochaeta</taxon>
    </lineage>
</organism>
<proteinExistence type="predicted"/>
<evidence type="ECO:0000256" key="1">
    <source>
        <dbReference type="ARBA" id="ARBA00022603"/>
    </source>
</evidence>
<dbReference type="STRING" id="159291.SAMN05920897_10823"/>
<dbReference type="Gene3D" id="3.40.50.150">
    <property type="entry name" value="Vaccinia Virus protein VP39"/>
    <property type="match status" value="1"/>
</dbReference>
<dbReference type="RefSeq" id="WP_076488600.1">
    <property type="nucleotide sequence ID" value="NZ_FTMS01000008.1"/>
</dbReference>
<name>A0A1N6SCS4_9SPIO</name>
<dbReference type="AlphaFoldDB" id="A0A1N6SCS4"/>
<evidence type="ECO:0000313" key="4">
    <source>
        <dbReference type="EMBL" id="SIQ38840.1"/>
    </source>
</evidence>
<sequence length="241" mass="26329">MLYNHPRIYDELYDNFTEDIPFYQALARESTGPVCELACGSGRVTVPLAAEGIPVTGIDLSPPMVDAARLRAARAGLGPENPSFCVGDMSDPLPGAFSLVIVPLHSLSHLTGTARVRRCLENIHRGLSPGGVLALAVHNPDMELLAREPEGLFPVTMAGEEVPIFESSRYDALAQVLSVRWWAEGEDTLEPFDFSLRMFFPEELVILLEGAGFQIRERFGWYDRSPLTGGSGTQIVVATRA</sequence>
<dbReference type="PANTHER" id="PTHR43861:SF1">
    <property type="entry name" value="TRANS-ACONITATE 2-METHYLTRANSFERASE"/>
    <property type="match status" value="1"/>
</dbReference>
<dbReference type="CDD" id="cd02440">
    <property type="entry name" value="AdoMet_MTases"/>
    <property type="match status" value="1"/>
</dbReference>
<dbReference type="InterPro" id="IPR041698">
    <property type="entry name" value="Methyltransf_25"/>
</dbReference>
<dbReference type="PANTHER" id="PTHR43861">
    <property type="entry name" value="TRANS-ACONITATE 2-METHYLTRANSFERASE-RELATED"/>
    <property type="match status" value="1"/>
</dbReference>
<keyword evidence="5" id="KW-1185">Reference proteome</keyword>
<evidence type="ECO:0000313" key="5">
    <source>
        <dbReference type="Proteomes" id="UP000186400"/>
    </source>
</evidence>
<protein>
    <submittedName>
        <fullName evidence="4">Methyltransferase domain-containing protein</fullName>
    </submittedName>
</protein>
<dbReference type="GO" id="GO:0032259">
    <property type="term" value="P:methylation"/>
    <property type="evidence" value="ECO:0007669"/>
    <property type="project" value="UniProtKB-KW"/>
</dbReference>